<evidence type="ECO:0000313" key="3">
    <source>
        <dbReference type="EMBL" id="HJB07222.1"/>
    </source>
</evidence>
<organism evidence="3 4">
    <name type="scientific">Candidatus Enterocloster faecavium</name>
    <dbReference type="NCBI Taxonomy" id="2838560"/>
    <lineage>
        <taxon>Bacteria</taxon>
        <taxon>Bacillati</taxon>
        <taxon>Bacillota</taxon>
        <taxon>Clostridia</taxon>
        <taxon>Lachnospirales</taxon>
        <taxon>Lachnospiraceae</taxon>
        <taxon>Enterocloster</taxon>
    </lineage>
</organism>
<comment type="catalytic activity">
    <reaction evidence="2">
        <text>agmatine + H2O = N-carbamoylputrescine + NH4(+)</text>
        <dbReference type="Rhea" id="RHEA:18037"/>
        <dbReference type="ChEBI" id="CHEBI:15377"/>
        <dbReference type="ChEBI" id="CHEBI:28938"/>
        <dbReference type="ChEBI" id="CHEBI:58145"/>
        <dbReference type="ChEBI" id="CHEBI:58318"/>
        <dbReference type="EC" id="3.5.3.12"/>
    </reaction>
</comment>
<dbReference type="GO" id="GO:0004668">
    <property type="term" value="F:protein-arginine deiminase activity"/>
    <property type="evidence" value="ECO:0007669"/>
    <property type="project" value="InterPro"/>
</dbReference>
<gene>
    <name evidence="2 3" type="primary">aguA</name>
    <name evidence="3" type="ORF">H9716_05085</name>
</gene>
<reference evidence="3" key="1">
    <citation type="journal article" date="2021" name="PeerJ">
        <title>Extensive microbial diversity within the chicken gut microbiome revealed by metagenomics and culture.</title>
        <authorList>
            <person name="Gilroy R."/>
            <person name="Ravi A."/>
            <person name="Getino M."/>
            <person name="Pursley I."/>
            <person name="Horton D.L."/>
            <person name="Alikhan N.F."/>
            <person name="Baker D."/>
            <person name="Gharbi K."/>
            <person name="Hall N."/>
            <person name="Watson M."/>
            <person name="Adriaenssens E.M."/>
            <person name="Foster-Nyarko E."/>
            <person name="Jarju S."/>
            <person name="Secka A."/>
            <person name="Antonio M."/>
            <person name="Oren A."/>
            <person name="Chaudhuri R.R."/>
            <person name="La Ragione R."/>
            <person name="Hildebrand F."/>
            <person name="Pallen M.J."/>
        </authorList>
    </citation>
    <scope>NUCLEOTIDE SEQUENCE</scope>
    <source>
        <strain evidence="3">CHK188-4685</strain>
    </source>
</reference>
<proteinExistence type="inferred from homology"/>
<comment type="similarity">
    <text evidence="2">Belongs to the agmatine deiminase family.</text>
</comment>
<dbReference type="InterPro" id="IPR017754">
    <property type="entry name" value="Agmatine_deiminase"/>
</dbReference>
<dbReference type="InterPro" id="IPR007466">
    <property type="entry name" value="Peptidyl-Arg-deiminase_porph"/>
</dbReference>
<dbReference type="Pfam" id="PF04371">
    <property type="entry name" value="PAD_porph"/>
    <property type="match status" value="1"/>
</dbReference>
<evidence type="ECO:0000313" key="4">
    <source>
        <dbReference type="Proteomes" id="UP000886804"/>
    </source>
</evidence>
<accession>A0A9D2RLT9</accession>
<dbReference type="GO" id="GO:0047632">
    <property type="term" value="F:agmatine deiminase activity"/>
    <property type="evidence" value="ECO:0007669"/>
    <property type="project" value="UniProtKB-UniRule"/>
</dbReference>
<dbReference type="PANTHER" id="PTHR31377:SF0">
    <property type="entry name" value="AGMATINE DEIMINASE-RELATED"/>
    <property type="match status" value="1"/>
</dbReference>
<dbReference type="SUPFAM" id="SSF55909">
    <property type="entry name" value="Pentein"/>
    <property type="match status" value="1"/>
</dbReference>
<dbReference type="Gene3D" id="3.75.10.10">
    <property type="entry name" value="L-arginine/glycine Amidinotransferase, Chain A"/>
    <property type="match status" value="1"/>
</dbReference>
<feature type="active site" description="Amidino-cysteine intermediate" evidence="2">
    <location>
        <position position="387"/>
    </location>
</feature>
<sequence>MGMQDKNRSSFAAEGFIRDSVPARDGFFMPGEFEPHRGCILIWPFRPGSWNYGAGPAREAFCQVIWAIARSEKVWVAAGTDGMASARKMLLEEGRAMGKPEEVLDRIEIFPARTDDSWARDVGPTFLKNASGQVRCVNWEFNAWGGEVDGLYASWEKDNAFAGDFAGREGYLCYDAAPFVLEGGAIHSDGEGTLMVTEACLLSKGRNPSLSKAEIEEKLKDYLGVQKVIWLPRGIYNDETNEHVDNVCAFLKPGHVVLAWTDNREDPQYEMSMACLKVLEQERDAKGRPIRVHKLPVPDVPICVTEEEVKGFVFEEGEDFREPGERLAASYVNFYFSNQAVVMPVFGGENEESDLRAVKIMEELCPDRQVIPVPARAILSGGGNIHCITQQVPEGVPEGLNK</sequence>
<evidence type="ECO:0000256" key="2">
    <source>
        <dbReference type="HAMAP-Rule" id="MF_01841"/>
    </source>
</evidence>
<dbReference type="GO" id="GO:0009446">
    <property type="term" value="P:putrescine biosynthetic process"/>
    <property type="evidence" value="ECO:0007669"/>
    <property type="project" value="InterPro"/>
</dbReference>
<dbReference type="EMBL" id="DWYS01000061">
    <property type="protein sequence ID" value="HJB07222.1"/>
    <property type="molecule type" value="Genomic_DNA"/>
</dbReference>
<dbReference type="Proteomes" id="UP000886804">
    <property type="component" value="Unassembled WGS sequence"/>
</dbReference>
<evidence type="ECO:0000256" key="1">
    <source>
        <dbReference type="ARBA" id="ARBA00022801"/>
    </source>
</evidence>
<dbReference type="HAMAP" id="MF_01841">
    <property type="entry name" value="Agmatine_deimin"/>
    <property type="match status" value="1"/>
</dbReference>
<protein>
    <recommendedName>
        <fullName evidence="2">Putative agmatine deiminase</fullName>
        <ecNumber evidence="2">3.5.3.12</ecNumber>
    </recommendedName>
    <alternativeName>
        <fullName evidence="2">Agmatine iminohydrolase</fullName>
    </alternativeName>
</protein>
<reference evidence="3" key="2">
    <citation type="submission" date="2021-04" db="EMBL/GenBank/DDBJ databases">
        <authorList>
            <person name="Gilroy R."/>
        </authorList>
    </citation>
    <scope>NUCLEOTIDE SEQUENCE</scope>
    <source>
        <strain evidence="3">CHK188-4685</strain>
    </source>
</reference>
<dbReference type="EC" id="3.5.3.12" evidence="2"/>
<keyword evidence="1 2" id="KW-0378">Hydrolase</keyword>
<comment type="caution">
    <text evidence="3">The sequence shown here is derived from an EMBL/GenBank/DDBJ whole genome shotgun (WGS) entry which is preliminary data.</text>
</comment>
<dbReference type="NCBIfam" id="TIGR03380">
    <property type="entry name" value="agmatine_aguA"/>
    <property type="match status" value="1"/>
</dbReference>
<dbReference type="PANTHER" id="PTHR31377">
    <property type="entry name" value="AGMATINE DEIMINASE-RELATED"/>
    <property type="match status" value="1"/>
</dbReference>
<dbReference type="NCBIfam" id="NF010070">
    <property type="entry name" value="PRK13551.1"/>
    <property type="match status" value="1"/>
</dbReference>
<dbReference type="AlphaFoldDB" id="A0A9D2RLT9"/>
<name>A0A9D2RLT9_9FIRM</name>